<keyword evidence="1" id="KW-0378">Hydrolase</keyword>
<gene>
    <name evidence="4" type="ORF">LTR97_012389</name>
</gene>
<dbReference type="Pfam" id="PF12971">
    <property type="entry name" value="NAGLU_N"/>
    <property type="match status" value="1"/>
</dbReference>
<evidence type="ECO:0000256" key="1">
    <source>
        <dbReference type="ARBA" id="ARBA00022801"/>
    </source>
</evidence>
<sequence>METSRSFDVTYNQAYMHFLKIATSAALALSTLCEAQSIAGIKALVERRIPAHAEDFTFSLTSSPATYATANTTGAQNDEYTVSNAPNGTIHISGNTPIALASGLRWYLVTYVHADIYWFIGSRLHLAPQNLPPVNGTYHGSSIVPWRYHFNTVTFSYTTAFWTWEDWELELDWLALRGVNLPLAWNGYEKILTDVFLDAGFGEAEISSFLSGPAFQAWNRFGNIQGSWNGSLPMSWINSQFALQKQIVARMVELGMTPVLPAFTGFVPATIGQHYPNASFVNGSQWSGFPSQYTNDTFLEPFDPLFTTLQESFISKQVAAYGNVTNIYTLDQYNENDPFSGDLDYLRNVTSNTISSLKAADPDAVWLLQGWLFYSSATFWTNERIEAYLGGVEDTDMIILDL</sequence>
<evidence type="ECO:0008006" key="6">
    <source>
        <dbReference type="Google" id="ProtNLM"/>
    </source>
</evidence>
<dbReference type="InterPro" id="IPR029018">
    <property type="entry name" value="Hex-like_dom2"/>
</dbReference>
<feature type="domain" description="Alpha-N-acetylglucosaminidase tim-barrel" evidence="2">
    <location>
        <begin position="147"/>
        <end position="402"/>
    </location>
</feature>
<dbReference type="SUPFAM" id="SSF51445">
    <property type="entry name" value="(Trans)glycosidases"/>
    <property type="match status" value="1"/>
</dbReference>
<dbReference type="PANTHER" id="PTHR12872">
    <property type="entry name" value="ALPHA-N-ACETYLGLUCOSAMINIDASE"/>
    <property type="match status" value="1"/>
</dbReference>
<dbReference type="InterPro" id="IPR017853">
    <property type="entry name" value="GH"/>
</dbReference>
<feature type="domain" description="Alpha-N-acetylglucosaminidase N-terminal" evidence="3">
    <location>
        <begin position="40"/>
        <end position="132"/>
    </location>
</feature>
<evidence type="ECO:0000313" key="4">
    <source>
        <dbReference type="EMBL" id="KAK5690201.1"/>
    </source>
</evidence>
<dbReference type="GO" id="GO:0016787">
    <property type="term" value="F:hydrolase activity"/>
    <property type="evidence" value="ECO:0007669"/>
    <property type="project" value="UniProtKB-KW"/>
</dbReference>
<dbReference type="Pfam" id="PF05089">
    <property type="entry name" value="NAGLU"/>
    <property type="match status" value="1"/>
</dbReference>
<protein>
    <recommendedName>
        <fullName evidence="6">Alpha-N-acetylglucosaminidase</fullName>
    </recommendedName>
</protein>
<accession>A0AAN7ZQG0</accession>
<dbReference type="Proteomes" id="UP001310594">
    <property type="component" value="Unassembled WGS sequence"/>
</dbReference>
<dbReference type="Gene3D" id="3.20.20.80">
    <property type="entry name" value="Glycosidases"/>
    <property type="match status" value="1"/>
</dbReference>
<proteinExistence type="predicted"/>
<evidence type="ECO:0000313" key="5">
    <source>
        <dbReference type="Proteomes" id="UP001310594"/>
    </source>
</evidence>
<dbReference type="InterPro" id="IPR007781">
    <property type="entry name" value="NAGLU"/>
</dbReference>
<dbReference type="InterPro" id="IPR024240">
    <property type="entry name" value="NAGLU_N"/>
</dbReference>
<evidence type="ECO:0000259" key="3">
    <source>
        <dbReference type="Pfam" id="PF12971"/>
    </source>
</evidence>
<reference evidence="4" key="1">
    <citation type="submission" date="2023-08" db="EMBL/GenBank/DDBJ databases">
        <title>Black Yeasts Isolated from many extreme environments.</title>
        <authorList>
            <person name="Coleine C."/>
            <person name="Stajich J.E."/>
            <person name="Selbmann L."/>
        </authorList>
    </citation>
    <scope>NUCLEOTIDE SEQUENCE</scope>
    <source>
        <strain evidence="4">CCFEE 5810</strain>
    </source>
</reference>
<dbReference type="EMBL" id="JAVRQU010000026">
    <property type="protein sequence ID" value="KAK5690201.1"/>
    <property type="molecule type" value="Genomic_DNA"/>
</dbReference>
<dbReference type="Gene3D" id="3.30.379.10">
    <property type="entry name" value="Chitobiase/beta-hexosaminidase domain 2-like"/>
    <property type="match status" value="1"/>
</dbReference>
<dbReference type="InterPro" id="IPR024733">
    <property type="entry name" value="NAGLU_tim-barrel"/>
</dbReference>
<name>A0AAN7ZQG0_9PEZI</name>
<dbReference type="AlphaFoldDB" id="A0AAN7ZQG0"/>
<comment type="caution">
    <text evidence="4">The sequence shown here is derived from an EMBL/GenBank/DDBJ whole genome shotgun (WGS) entry which is preliminary data.</text>
</comment>
<dbReference type="PANTHER" id="PTHR12872:SF1">
    <property type="entry name" value="ALPHA-N-ACETYLGLUCOSAMINIDASE"/>
    <property type="match status" value="1"/>
</dbReference>
<evidence type="ECO:0000259" key="2">
    <source>
        <dbReference type="Pfam" id="PF05089"/>
    </source>
</evidence>
<organism evidence="4 5">
    <name type="scientific">Elasticomyces elasticus</name>
    <dbReference type="NCBI Taxonomy" id="574655"/>
    <lineage>
        <taxon>Eukaryota</taxon>
        <taxon>Fungi</taxon>
        <taxon>Dikarya</taxon>
        <taxon>Ascomycota</taxon>
        <taxon>Pezizomycotina</taxon>
        <taxon>Dothideomycetes</taxon>
        <taxon>Dothideomycetidae</taxon>
        <taxon>Mycosphaerellales</taxon>
        <taxon>Teratosphaeriaceae</taxon>
        <taxon>Elasticomyces</taxon>
    </lineage>
</organism>